<dbReference type="Gene3D" id="2.60.40.10">
    <property type="entry name" value="Immunoglobulins"/>
    <property type="match status" value="3"/>
</dbReference>
<sequence>MNKSIILFLSFLINIIVVVNGQWHIEFEYSAAGCGGVLNRASSFLNNMCYNYDNGGPYSHRYIVSGSTTLRQIFSSTDCSGAPTTQATFAGNTCYDNLMKYAIVNEPAISPGGWISLERTPGNALSGCGVYESERHIFRLATCVKTYDLPNFPFNTYFSSGSVGHVYNLVCPNTLFNFQPCSSDPQRITSILTPTISYSITNPTLINSNTILLNPFTSNFKYTYKFLTEYFNPNTGSFVVACNQYSSLACQFSVPAGIPYTYVRVRANGDESLTAAPIYTSPNFNLPMPPVMNAINSIITTTKSVQFSYSATNSPTSYTVNVNSVPRPECSGLTTCKISGLTPGSPYSISVSATNGYGTSTPVSAPAGNLYASIKIQTITATPSAGQIVVDYTSLNGIPGQTTYTTTLNNYPGGCTGIYTLRCIISNLPAQFSTTVTVVATNDGDSNSDVRSIDFLAPAMNPIVMSSVKTKSITFTYSASRTPTSYTVLVNNIAHPECSATTTCIVSGLTSGSLFSISITATNVAGTSPATQTSGTLYPDVVAPTVTLTPSTSTIVVDYESLGGITGQTLYTTKLDNTPVSTCTNIAALRCTITGLPGQFANDVTVVAINDGLSQQTTQRVEFLAPVVNPITIVEKKTKSITFSYSASRSPTSYDVSVNGLSNPQCSSKTTCTFTGLTAGSSYTIQVTATNGAGISLPITSTGILYPSVDNLFLMSTPTWNRMLVEYNSTGGFPNNTVYTTQIDGVNVPGCIQIASLECQINGLKAQYSHNITVLAFNDGDTIQSSLNVTFNDMVPITSSQFIHVESTQNTINVKWSASTGGVPGLTVYDLSLSIDNSSWIVEFKNITITEATISDLIPSVNYYLRVSVKNSDNPPIHTYTNTQTLGLGAEDCKCTNGICDASFKFCLCNAGWTGSRCEFKHDVVEGEMKPPTITPNPTRPEVIIDNGDSQYTFKISTIIERSELLEEISRMDLSSLNWDLQSNLSTIIKHPNSLMNVSMNQWIYSAKIQKAEDLIIKFTQINPISNESTPTFPMEFAGESFNLTIGSLKYQIEVKKWDFTTKLNHLEIQSTVESKLDDCVNPESQFSDGTGISDIAIRQPSGYFLFGRVSKRILLDKIPRMSTIKYNQVNVSTATISTLVSHFQDSLVVDPDFSVLLDLDRKSDVKCGGEKKTNAAVIAGSVVGAVVGVSLITASVILIKKKKIAQRYNNYLTQKLKPKMMADKNNNLMYLLTDLGVSNSL</sequence>
<evidence type="ECO:0000313" key="5">
    <source>
        <dbReference type="Proteomes" id="UP000001396"/>
    </source>
</evidence>
<name>D3B223_HETP5</name>
<dbReference type="GeneID" id="31357875"/>
<feature type="domain" description="Fibronectin type-III" evidence="3">
    <location>
        <begin position="458"/>
        <end position="545"/>
    </location>
</feature>
<dbReference type="InParanoid" id="D3B223"/>
<dbReference type="OMA" id="ACARYAM"/>
<dbReference type="AlphaFoldDB" id="D3B223"/>
<dbReference type="Pfam" id="PF22933">
    <property type="entry name" value="ComC_SSD"/>
    <property type="match status" value="1"/>
</dbReference>
<keyword evidence="2" id="KW-0732">Signal</keyword>
<evidence type="ECO:0000256" key="2">
    <source>
        <dbReference type="SAM" id="SignalP"/>
    </source>
</evidence>
<dbReference type="InterPro" id="IPR003961">
    <property type="entry name" value="FN3_dom"/>
</dbReference>
<reference evidence="4 5" key="1">
    <citation type="journal article" date="2011" name="Genome Res.">
        <title>Phylogeny-wide analysis of social amoeba genomes highlights ancient origins for complex intercellular communication.</title>
        <authorList>
            <person name="Heidel A.J."/>
            <person name="Lawal H.M."/>
            <person name="Felder M."/>
            <person name="Schilde C."/>
            <person name="Helps N.R."/>
            <person name="Tunggal B."/>
            <person name="Rivero F."/>
            <person name="John U."/>
            <person name="Schleicher M."/>
            <person name="Eichinger L."/>
            <person name="Platzer M."/>
            <person name="Noegel A.A."/>
            <person name="Schaap P."/>
            <person name="Gloeckner G."/>
        </authorList>
    </citation>
    <scope>NUCLEOTIDE SEQUENCE [LARGE SCALE GENOMIC DNA]</scope>
    <source>
        <strain evidence="5">ATCC 26659 / Pp 5 / PN500</strain>
    </source>
</reference>
<dbReference type="InterPro" id="IPR054484">
    <property type="entry name" value="ComC_SSD"/>
</dbReference>
<feature type="transmembrane region" description="Helical" evidence="1">
    <location>
        <begin position="1176"/>
        <end position="1200"/>
    </location>
</feature>
<dbReference type="EMBL" id="ADBJ01000008">
    <property type="protein sequence ID" value="EFA85347.1"/>
    <property type="molecule type" value="Genomic_DNA"/>
</dbReference>
<keyword evidence="1" id="KW-0472">Membrane</keyword>
<dbReference type="PROSITE" id="PS00022">
    <property type="entry name" value="EGF_1"/>
    <property type="match status" value="1"/>
</dbReference>
<dbReference type="SUPFAM" id="SSF49265">
    <property type="entry name" value="Fibronectin type III"/>
    <property type="match status" value="4"/>
</dbReference>
<feature type="domain" description="Fibronectin type-III" evidence="3">
    <location>
        <begin position="286"/>
        <end position="375"/>
    </location>
</feature>
<feature type="chain" id="PRO_5003040806" description="Fibronectin type-III domain-containing protein" evidence="2">
    <location>
        <begin position="22"/>
        <end position="1242"/>
    </location>
</feature>
<proteinExistence type="predicted"/>
<dbReference type="InterPro" id="IPR036116">
    <property type="entry name" value="FN3_sf"/>
</dbReference>
<dbReference type="PROSITE" id="PS50853">
    <property type="entry name" value="FN3"/>
    <property type="match status" value="4"/>
</dbReference>
<feature type="signal peptide" evidence="2">
    <location>
        <begin position="1"/>
        <end position="21"/>
    </location>
</feature>
<dbReference type="PROSITE" id="PS01186">
    <property type="entry name" value="EGF_2"/>
    <property type="match status" value="1"/>
</dbReference>
<organism evidence="4 5">
    <name type="scientific">Heterostelium pallidum (strain ATCC 26659 / Pp 5 / PN500)</name>
    <name type="common">Cellular slime mold</name>
    <name type="synonym">Polysphondylium pallidum</name>
    <dbReference type="NCBI Taxonomy" id="670386"/>
    <lineage>
        <taxon>Eukaryota</taxon>
        <taxon>Amoebozoa</taxon>
        <taxon>Evosea</taxon>
        <taxon>Eumycetozoa</taxon>
        <taxon>Dictyostelia</taxon>
        <taxon>Acytosteliales</taxon>
        <taxon>Acytosteliaceae</taxon>
        <taxon>Heterostelium</taxon>
    </lineage>
</organism>
<feature type="domain" description="Fibronectin type-III" evidence="3">
    <location>
        <begin position="626"/>
        <end position="711"/>
    </location>
</feature>
<dbReference type="RefSeq" id="XP_020437456.1">
    <property type="nucleotide sequence ID" value="XM_020573339.1"/>
</dbReference>
<dbReference type="SMART" id="SM00060">
    <property type="entry name" value="FN3"/>
    <property type="match status" value="5"/>
</dbReference>
<gene>
    <name evidence="4" type="ORF">PPL_02350</name>
</gene>
<dbReference type="InterPro" id="IPR013783">
    <property type="entry name" value="Ig-like_fold"/>
</dbReference>
<dbReference type="PANTHER" id="PTHR31378">
    <property type="entry name" value="EGF-LIKE DOMAIN-CONTAINING PROTEIN-RELATED-RELATED"/>
    <property type="match status" value="1"/>
</dbReference>
<feature type="domain" description="Fibronectin type-III" evidence="3">
    <location>
        <begin position="796"/>
        <end position="888"/>
    </location>
</feature>
<keyword evidence="1" id="KW-1133">Transmembrane helix</keyword>
<dbReference type="InterPro" id="IPR000742">
    <property type="entry name" value="EGF"/>
</dbReference>
<dbReference type="CDD" id="cd00063">
    <property type="entry name" value="FN3"/>
    <property type="match status" value="3"/>
</dbReference>
<dbReference type="Proteomes" id="UP000001396">
    <property type="component" value="Unassembled WGS sequence"/>
</dbReference>
<keyword evidence="1" id="KW-0812">Transmembrane</keyword>
<evidence type="ECO:0000259" key="3">
    <source>
        <dbReference type="PROSITE" id="PS50853"/>
    </source>
</evidence>
<evidence type="ECO:0000313" key="4">
    <source>
        <dbReference type="EMBL" id="EFA85347.1"/>
    </source>
</evidence>
<evidence type="ECO:0000256" key="1">
    <source>
        <dbReference type="SAM" id="Phobius"/>
    </source>
</evidence>
<accession>D3B223</accession>
<dbReference type="PANTHER" id="PTHR31378:SF17">
    <property type="match status" value="1"/>
</dbReference>
<dbReference type="Pfam" id="PF00041">
    <property type="entry name" value="fn3"/>
    <property type="match status" value="2"/>
</dbReference>
<comment type="caution">
    <text evidence="4">The sequence shown here is derived from an EMBL/GenBank/DDBJ whole genome shotgun (WGS) entry which is preliminary data.</text>
</comment>
<protein>
    <recommendedName>
        <fullName evidence="3">Fibronectin type-III domain-containing protein</fullName>
    </recommendedName>
</protein>
<keyword evidence="5" id="KW-1185">Reference proteome</keyword>